<proteinExistence type="predicted"/>
<evidence type="ECO:0000256" key="1">
    <source>
        <dbReference type="SAM" id="SignalP"/>
    </source>
</evidence>
<gene>
    <name evidence="2" type="ORF">RM519_04975</name>
</gene>
<accession>A0ABU2Y313</accession>
<feature type="chain" id="PRO_5046550568" description="Secreted protein" evidence="1">
    <location>
        <begin position="21"/>
        <end position="284"/>
    </location>
</feature>
<dbReference type="Proteomes" id="UP001252186">
    <property type="component" value="Unassembled WGS sequence"/>
</dbReference>
<feature type="signal peptide" evidence="1">
    <location>
        <begin position="1"/>
        <end position="20"/>
    </location>
</feature>
<evidence type="ECO:0000313" key="3">
    <source>
        <dbReference type="Proteomes" id="UP001252186"/>
    </source>
</evidence>
<keyword evidence="3" id="KW-1185">Reference proteome</keyword>
<protein>
    <recommendedName>
        <fullName evidence="4">Secreted protein</fullName>
    </recommendedName>
</protein>
<name>A0ABU2Y313_9FLAO</name>
<evidence type="ECO:0000313" key="2">
    <source>
        <dbReference type="EMBL" id="MDT0552591.1"/>
    </source>
</evidence>
<organism evidence="2 3">
    <name type="scientific">Urechidicola vernalis</name>
    <dbReference type="NCBI Taxonomy" id="3075600"/>
    <lineage>
        <taxon>Bacteria</taxon>
        <taxon>Pseudomonadati</taxon>
        <taxon>Bacteroidota</taxon>
        <taxon>Flavobacteriia</taxon>
        <taxon>Flavobacteriales</taxon>
        <taxon>Flavobacteriaceae</taxon>
        <taxon>Urechidicola</taxon>
    </lineage>
</organism>
<dbReference type="EMBL" id="JAVRHV010000001">
    <property type="protein sequence ID" value="MDT0552591.1"/>
    <property type="molecule type" value="Genomic_DNA"/>
</dbReference>
<reference evidence="2 3" key="1">
    <citation type="submission" date="2023-09" db="EMBL/GenBank/DDBJ databases">
        <authorList>
            <person name="Rey-Velasco X."/>
        </authorList>
    </citation>
    <scope>NUCLEOTIDE SEQUENCE [LARGE SCALE GENOMIC DNA]</scope>
    <source>
        <strain evidence="2 3">P050</strain>
    </source>
</reference>
<sequence>MKHLKFLVVITILISTAVSAQRSVNSYKYLIVPVRYEFQRSDDQFQVNSLVKFLFKKEGFTVFLSNEEFPDELKLNRCLALTALLNDNSKLFNTKMNFDLIDCDNNVLFSSEESTSKEKDYKTAYFACARETFEGVKELNYKYEPIDDNATQEVAASSADNISNNSEPESVVASANKRSANTVVPVTTAVVVVEKGEPETVEVLEKTEQVKATSEVLYAQPIANGYQIVDATPKVIYKLLNTGLENVYLLDGHSAIVYKDGEEWKVEYYENGKPVVKTLNLKFF</sequence>
<dbReference type="RefSeq" id="WP_311592471.1">
    <property type="nucleotide sequence ID" value="NZ_JAVRHV010000001.1"/>
</dbReference>
<keyword evidence="1" id="KW-0732">Signal</keyword>
<comment type="caution">
    <text evidence="2">The sequence shown here is derived from an EMBL/GenBank/DDBJ whole genome shotgun (WGS) entry which is preliminary data.</text>
</comment>
<evidence type="ECO:0008006" key="4">
    <source>
        <dbReference type="Google" id="ProtNLM"/>
    </source>
</evidence>